<sequence length="221" mass="23003">MRNHSAALSLSMLLLAAGLTGQAQAGRPLTVDDAGVDDAGTGHIDAWYARQPGGIRGWTVGPTYSPAAGVGLSASLSRDSRQHTRSTALQGKFLLSPSRDGSCNLGASVGVSQTTGTAGTTSVLNGLLSCNHEGGAAHLNTGAVRNPGGPSLRTWGLALERELGRFTAHAEWFGQKQSAPVVQLGLRTEVAPGWQLDGSIGRTRLGDGRERLYSLGFVRQF</sequence>
<dbReference type="AlphaFoldDB" id="A0A916SAQ1"/>
<evidence type="ECO:0000256" key="1">
    <source>
        <dbReference type="SAM" id="SignalP"/>
    </source>
</evidence>
<dbReference type="EMBL" id="BMIG01000002">
    <property type="protein sequence ID" value="GGA89000.1"/>
    <property type="molecule type" value="Genomic_DNA"/>
</dbReference>
<accession>A0A916SAQ1</accession>
<reference evidence="2" key="1">
    <citation type="journal article" date="2014" name="Int. J. Syst. Evol. Microbiol.">
        <title>Complete genome sequence of Corynebacterium casei LMG S-19264T (=DSM 44701T), isolated from a smear-ripened cheese.</title>
        <authorList>
            <consortium name="US DOE Joint Genome Institute (JGI-PGF)"/>
            <person name="Walter F."/>
            <person name="Albersmeier A."/>
            <person name="Kalinowski J."/>
            <person name="Ruckert C."/>
        </authorList>
    </citation>
    <scope>NUCLEOTIDE SEQUENCE</scope>
    <source>
        <strain evidence="2">CGMCC 1.15322</strain>
    </source>
</reference>
<dbReference type="RefSeq" id="WP_188706671.1">
    <property type="nucleotide sequence ID" value="NZ_BMIG01000002.1"/>
</dbReference>
<feature type="chain" id="PRO_5037771540" description="Cellulose biosynthesis protein BcsS" evidence="1">
    <location>
        <begin position="26"/>
        <end position="221"/>
    </location>
</feature>
<evidence type="ECO:0008006" key="4">
    <source>
        <dbReference type="Google" id="ProtNLM"/>
    </source>
</evidence>
<reference evidence="2" key="2">
    <citation type="submission" date="2020-09" db="EMBL/GenBank/DDBJ databases">
        <authorList>
            <person name="Sun Q."/>
            <person name="Zhou Y."/>
        </authorList>
    </citation>
    <scope>NUCLEOTIDE SEQUENCE</scope>
    <source>
        <strain evidence="2">CGMCC 1.15322</strain>
    </source>
</reference>
<proteinExistence type="predicted"/>
<gene>
    <name evidence="2" type="ORF">GCM10011496_07200</name>
</gene>
<dbReference type="Proteomes" id="UP000620596">
    <property type="component" value="Unassembled WGS sequence"/>
</dbReference>
<keyword evidence="1" id="KW-0732">Signal</keyword>
<protein>
    <recommendedName>
        <fullName evidence="4">Cellulose biosynthesis protein BcsS</fullName>
    </recommendedName>
</protein>
<evidence type="ECO:0000313" key="3">
    <source>
        <dbReference type="Proteomes" id="UP000620596"/>
    </source>
</evidence>
<comment type="caution">
    <text evidence="2">The sequence shown here is derived from an EMBL/GenBank/DDBJ whole genome shotgun (WGS) entry which is preliminary data.</text>
</comment>
<keyword evidence="3" id="KW-1185">Reference proteome</keyword>
<evidence type="ECO:0000313" key="2">
    <source>
        <dbReference type="EMBL" id="GGA89000.1"/>
    </source>
</evidence>
<feature type="signal peptide" evidence="1">
    <location>
        <begin position="1"/>
        <end position="25"/>
    </location>
</feature>
<name>A0A916SAQ1_9BURK</name>
<organism evidence="2 3">
    <name type="scientific">Polaromonas eurypsychrophila</name>
    <dbReference type="NCBI Taxonomy" id="1614635"/>
    <lineage>
        <taxon>Bacteria</taxon>
        <taxon>Pseudomonadati</taxon>
        <taxon>Pseudomonadota</taxon>
        <taxon>Betaproteobacteria</taxon>
        <taxon>Burkholderiales</taxon>
        <taxon>Comamonadaceae</taxon>
        <taxon>Polaromonas</taxon>
    </lineage>
</organism>
<dbReference type="SUPFAM" id="SSF56935">
    <property type="entry name" value="Porins"/>
    <property type="match status" value="1"/>
</dbReference>